<keyword evidence="4" id="KW-0175">Coiled coil</keyword>
<keyword evidence="6" id="KW-0812">Transmembrane</keyword>
<organism evidence="9 10">
    <name type="scientific">Sphagnum troendelagicum</name>
    <dbReference type="NCBI Taxonomy" id="128251"/>
    <lineage>
        <taxon>Eukaryota</taxon>
        <taxon>Viridiplantae</taxon>
        <taxon>Streptophyta</taxon>
        <taxon>Embryophyta</taxon>
        <taxon>Bryophyta</taxon>
        <taxon>Sphagnophytina</taxon>
        <taxon>Sphagnopsida</taxon>
        <taxon>Sphagnales</taxon>
        <taxon>Sphagnaceae</taxon>
        <taxon>Sphagnum</taxon>
    </lineage>
</organism>
<dbReference type="SUPFAM" id="SSF64356">
    <property type="entry name" value="SNARE-like"/>
    <property type="match status" value="1"/>
</dbReference>
<dbReference type="Gene3D" id="3.30.450.50">
    <property type="entry name" value="Longin domain"/>
    <property type="match status" value="1"/>
</dbReference>
<feature type="transmembrane region" description="Helical" evidence="6">
    <location>
        <begin position="268"/>
        <end position="287"/>
    </location>
</feature>
<evidence type="ECO:0000259" key="8">
    <source>
        <dbReference type="PROSITE" id="PS50892"/>
    </source>
</evidence>
<keyword evidence="3 6" id="KW-0472">Membrane</keyword>
<protein>
    <recommendedName>
        <fullName evidence="11">Longin domain-containing protein</fullName>
    </recommendedName>
</protein>
<dbReference type="Gene3D" id="1.20.5.110">
    <property type="match status" value="1"/>
</dbReference>
<dbReference type="Pfam" id="PF00957">
    <property type="entry name" value="Synaptobrevin"/>
    <property type="match status" value="1"/>
</dbReference>
<dbReference type="SMART" id="SM01270">
    <property type="entry name" value="Longin"/>
    <property type="match status" value="1"/>
</dbReference>
<dbReference type="EMBL" id="OZ019900">
    <property type="protein sequence ID" value="CAK9233620.1"/>
    <property type="molecule type" value="Genomic_DNA"/>
</dbReference>
<sequence length="298" mass="33809">MTTTSLNLVYYASVAKGTMIVAEHINAVYDIASVASDFLEKLPPLHSRFTYTTSRRIFTSLMDGSFTYCAIVDEALGKANAFTFLERVRDEFKQLLQSWGCGLDGQGLEAHSLVAAFAPAYRHLVKPLVGVPQKEMDRMEEEEEEMLAEHNEYGDGYNSQDHTFLQRNNINEASDHSKNPARLSEPPSEPLTKKTAKPDKRGLRDQVVEVKAIMMTNSGRMLDKSQKLEVIVDSRSSPCPNRHMMKSGSMRSSRREMISHMWWRNVKLVLIFDLIICLILLAIWLGVCQGFHCVKEEM</sequence>
<evidence type="ECO:0000256" key="2">
    <source>
        <dbReference type="ARBA" id="ARBA00008025"/>
    </source>
</evidence>
<keyword evidence="6" id="KW-1133">Transmembrane helix</keyword>
<dbReference type="InterPro" id="IPR010908">
    <property type="entry name" value="Longin_dom"/>
</dbReference>
<evidence type="ECO:0000256" key="4">
    <source>
        <dbReference type="PROSITE-ProRule" id="PRU00290"/>
    </source>
</evidence>
<evidence type="ECO:0000256" key="1">
    <source>
        <dbReference type="ARBA" id="ARBA00004308"/>
    </source>
</evidence>
<keyword evidence="10" id="KW-1185">Reference proteome</keyword>
<feature type="region of interest" description="Disordered" evidence="5">
    <location>
        <begin position="173"/>
        <end position="202"/>
    </location>
</feature>
<dbReference type="InterPro" id="IPR042855">
    <property type="entry name" value="V_SNARE_CC"/>
</dbReference>
<gene>
    <name evidence="9" type="ORF">CSSPTR1EN2_LOCUS21577</name>
</gene>
<proteinExistence type="inferred from homology"/>
<name>A0ABP0UYE5_9BRYO</name>
<dbReference type="InterPro" id="IPR011012">
    <property type="entry name" value="Longin-like_dom_sf"/>
</dbReference>
<comment type="similarity">
    <text evidence="2">Belongs to the synaptobrevin family.</text>
</comment>
<dbReference type="Proteomes" id="UP001497512">
    <property type="component" value="Chromosome 8"/>
</dbReference>
<dbReference type="PROSITE" id="PS50892">
    <property type="entry name" value="V_SNARE"/>
    <property type="match status" value="1"/>
</dbReference>
<reference evidence="9" key="1">
    <citation type="submission" date="2024-02" db="EMBL/GenBank/DDBJ databases">
        <authorList>
            <consortium name="ELIXIR-Norway"/>
            <consortium name="Elixir Norway"/>
        </authorList>
    </citation>
    <scope>NUCLEOTIDE SEQUENCE</scope>
</reference>
<dbReference type="PROSITE" id="PS50859">
    <property type="entry name" value="LONGIN"/>
    <property type="match status" value="1"/>
</dbReference>
<dbReference type="CDD" id="cd14824">
    <property type="entry name" value="Longin"/>
    <property type="match status" value="1"/>
</dbReference>
<dbReference type="InterPro" id="IPR044783">
    <property type="entry name" value="PHYL"/>
</dbReference>
<evidence type="ECO:0000256" key="5">
    <source>
        <dbReference type="SAM" id="MobiDB-lite"/>
    </source>
</evidence>
<dbReference type="PANTHER" id="PTHR47461">
    <property type="entry name" value="PHYTOLONGIN PHYL1.2"/>
    <property type="match status" value="1"/>
</dbReference>
<evidence type="ECO:0000313" key="10">
    <source>
        <dbReference type="Proteomes" id="UP001497512"/>
    </source>
</evidence>
<evidence type="ECO:0000313" key="9">
    <source>
        <dbReference type="EMBL" id="CAK9233620.1"/>
    </source>
</evidence>
<dbReference type="Pfam" id="PF13774">
    <property type="entry name" value="Longin"/>
    <property type="match status" value="1"/>
</dbReference>
<dbReference type="PANTHER" id="PTHR47461:SF1">
    <property type="entry name" value="PHYTOLONGIN PHYL1.2"/>
    <property type="match status" value="1"/>
</dbReference>
<evidence type="ECO:0000259" key="7">
    <source>
        <dbReference type="PROSITE" id="PS50859"/>
    </source>
</evidence>
<evidence type="ECO:0008006" key="11">
    <source>
        <dbReference type="Google" id="ProtNLM"/>
    </source>
</evidence>
<feature type="domain" description="V-SNARE coiled-coil homology" evidence="8">
    <location>
        <begin position="199"/>
        <end position="264"/>
    </location>
</feature>
<accession>A0ABP0UYE5</accession>
<evidence type="ECO:0000256" key="3">
    <source>
        <dbReference type="ARBA" id="ARBA00023136"/>
    </source>
</evidence>
<feature type="domain" description="Longin" evidence="7">
    <location>
        <begin position="8"/>
        <end position="92"/>
    </location>
</feature>
<comment type="subcellular location">
    <subcellularLocation>
        <location evidence="1">Endomembrane system</location>
    </subcellularLocation>
</comment>
<evidence type="ECO:0000256" key="6">
    <source>
        <dbReference type="SAM" id="Phobius"/>
    </source>
</evidence>